<evidence type="ECO:0000256" key="1">
    <source>
        <dbReference type="SAM" id="SignalP"/>
    </source>
</evidence>
<sequence length="157" mass="16060">MKSRRLIASVVVGAALVLGTSGCALVSTQATTIPYSPADGVNVPDRSGPLQVRNALIVANDEGTEGNFLAAIVNATDDAETLNISFGEGVAAATVRVPARTVVSLGIDGEEPIFVEGLDSKPGSDLPTSFQSGDGETVLADVPVLDGTLDYLTEYVP</sequence>
<evidence type="ECO:0000313" key="3">
    <source>
        <dbReference type="Proteomes" id="UP001501697"/>
    </source>
</evidence>
<dbReference type="Proteomes" id="UP001501697">
    <property type="component" value="Unassembled WGS sequence"/>
</dbReference>
<dbReference type="EMBL" id="BAAAYU010000005">
    <property type="protein sequence ID" value="GAA3644273.1"/>
    <property type="molecule type" value="Genomic_DNA"/>
</dbReference>
<proteinExistence type="predicted"/>
<evidence type="ECO:0008006" key="4">
    <source>
        <dbReference type="Google" id="ProtNLM"/>
    </source>
</evidence>
<accession>A0ABP7B0H8</accession>
<protein>
    <recommendedName>
        <fullName evidence="4">DNA modification methylase</fullName>
    </recommendedName>
</protein>
<dbReference type="PROSITE" id="PS51257">
    <property type="entry name" value="PROKAR_LIPOPROTEIN"/>
    <property type="match status" value="1"/>
</dbReference>
<feature type="chain" id="PRO_5045550009" description="DNA modification methylase" evidence="1">
    <location>
        <begin position="27"/>
        <end position="157"/>
    </location>
</feature>
<name>A0ABP7B0H8_9MICO</name>
<feature type="signal peptide" evidence="1">
    <location>
        <begin position="1"/>
        <end position="26"/>
    </location>
</feature>
<keyword evidence="1" id="KW-0732">Signal</keyword>
<evidence type="ECO:0000313" key="2">
    <source>
        <dbReference type="EMBL" id="GAA3644273.1"/>
    </source>
</evidence>
<keyword evidence="3" id="KW-1185">Reference proteome</keyword>
<gene>
    <name evidence="2" type="ORF">GCM10022200_30410</name>
</gene>
<organism evidence="2 3">
    <name type="scientific">Microbacterium awajiense</name>
    <dbReference type="NCBI Taxonomy" id="415214"/>
    <lineage>
        <taxon>Bacteria</taxon>
        <taxon>Bacillati</taxon>
        <taxon>Actinomycetota</taxon>
        <taxon>Actinomycetes</taxon>
        <taxon>Micrococcales</taxon>
        <taxon>Microbacteriaceae</taxon>
        <taxon>Microbacterium</taxon>
    </lineage>
</organism>
<reference evidence="3" key="1">
    <citation type="journal article" date="2019" name="Int. J. Syst. Evol. Microbiol.">
        <title>The Global Catalogue of Microorganisms (GCM) 10K type strain sequencing project: providing services to taxonomists for standard genome sequencing and annotation.</title>
        <authorList>
            <consortium name="The Broad Institute Genomics Platform"/>
            <consortium name="The Broad Institute Genome Sequencing Center for Infectious Disease"/>
            <person name="Wu L."/>
            <person name="Ma J."/>
        </authorList>
    </citation>
    <scope>NUCLEOTIDE SEQUENCE [LARGE SCALE GENOMIC DNA]</scope>
    <source>
        <strain evidence="3">JCM 16544</strain>
    </source>
</reference>
<comment type="caution">
    <text evidence="2">The sequence shown here is derived from an EMBL/GenBank/DDBJ whole genome shotgun (WGS) entry which is preliminary data.</text>
</comment>